<accession>A0A9W8SE74</accession>
<dbReference type="AlphaFoldDB" id="A0A9W8SE74"/>
<dbReference type="Proteomes" id="UP001152049">
    <property type="component" value="Unassembled WGS sequence"/>
</dbReference>
<organism evidence="1 2">
    <name type="scientific">Fusarium torreyae</name>
    <dbReference type="NCBI Taxonomy" id="1237075"/>
    <lineage>
        <taxon>Eukaryota</taxon>
        <taxon>Fungi</taxon>
        <taxon>Dikarya</taxon>
        <taxon>Ascomycota</taxon>
        <taxon>Pezizomycotina</taxon>
        <taxon>Sordariomycetes</taxon>
        <taxon>Hypocreomycetidae</taxon>
        <taxon>Hypocreales</taxon>
        <taxon>Nectriaceae</taxon>
        <taxon>Fusarium</taxon>
    </lineage>
</organism>
<evidence type="ECO:0000313" key="2">
    <source>
        <dbReference type="Proteomes" id="UP001152049"/>
    </source>
</evidence>
<proteinExistence type="predicted"/>
<keyword evidence="2" id="KW-1185">Reference proteome</keyword>
<evidence type="ECO:0000313" key="1">
    <source>
        <dbReference type="EMBL" id="KAJ4269953.1"/>
    </source>
</evidence>
<comment type="caution">
    <text evidence="1">The sequence shown here is derived from an EMBL/GenBank/DDBJ whole genome shotgun (WGS) entry which is preliminary data.</text>
</comment>
<gene>
    <name evidence="1" type="ORF">NW762_001624</name>
</gene>
<dbReference type="OrthoDB" id="4918924at2759"/>
<dbReference type="EMBL" id="JAOQAZ010000002">
    <property type="protein sequence ID" value="KAJ4269953.1"/>
    <property type="molecule type" value="Genomic_DNA"/>
</dbReference>
<sequence length="150" mass="16599">MGFVDERNNTKHAKRGKGYFPPPPDGCWVTGLGESSYWYIPVYSGDDVYACMMGHKGATGQLWNCPGDEWWPDSYVDEIIAAGQEQTTKDGSGEQSEKGVFTAQWEGQTTAVSDREGMAATLDALFRYSLPSSGAIVKARHYYYNFKGEA</sequence>
<reference evidence="1" key="1">
    <citation type="submission" date="2022-09" db="EMBL/GenBank/DDBJ databases">
        <title>Fusarium specimens isolated from Avocado Roots.</title>
        <authorList>
            <person name="Stajich J."/>
            <person name="Roper C."/>
            <person name="Heimlech-Rivalta G."/>
        </authorList>
    </citation>
    <scope>NUCLEOTIDE SEQUENCE</scope>
    <source>
        <strain evidence="1">CF00136</strain>
    </source>
</reference>
<name>A0A9W8SE74_9HYPO</name>
<protein>
    <submittedName>
        <fullName evidence="1">Uncharacterized protein</fullName>
    </submittedName>
</protein>